<keyword evidence="4 6" id="KW-0560">Oxidoreductase</keyword>
<dbReference type="Proteomes" id="UP001059380">
    <property type="component" value="Chromosome"/>
</dbReference>
<dbReference type="Gene3D" id="3.30.9.10">
    <property type="entry name" value="D-Amino Acid Oxidase, subunit A, domain 2"/>
    <property type="match status" value="1"/>
</dbReference>
<dbReference type="AlphaFoldDB" id="A0A9J7BNP2"/>
<dbReference type="SUPFAM" id="SSF51905">
    <property type="entry name" value="FAD/NAD(P)-binding domain"/>
    <property type="match status" value="1"/>
</dbReference>
<dbReference type="InterPro" id="IPR002204">
    <property type="entry name" value="3-OH-isobutyrate_DH-rel_CS"/>
</dbReference>
<evidence type="ECO:0000313" key="7">
    <source>
        <dbReference type="Proteomes" id="UP001059380"/>
    </source>
</evidence>
<dbReference type="PANTHER" id="PTHR10961">
    <property type="entry name" value="PEROXISOMAL SARCOSINE OXIDASE"/>
    <property type="match status" value="1"/>
</dbReference>
<dbReference type="NCBIfam" id="NF008425">
    <property type="entry name" value="PRK11259.1"/>
    <property type="match status" value="1"/>
</dbReference>
<dbReference type="InterPro" id="IPR036188">
    <property type="entry name" value="FAD/NAD-bd_sf"/>
</dbReference>
<dbReference type="SUPFAM" id="SSF54373">
    <property type="entry name" value="FAD-linked reductases, C-terminal domain"/>
    <property type="match status" value="1"/>
</dbReference>
<sequence>MSYDVIVLGLGAMGSAAAYHLAARGVRVLGIEQFMPAHDHGSSHGGSRIIRQAYFESADYIPLVLRAYELWRKLERDAGARLLHVTGGMTLGSRHGELVRRTMAAAREHAIPFEVLEGAEIAERFPAVRPLTGDVAVVEPHAGYLLPEECIRAHLKMAERAGAELHFEERAIAWSGAGHGVEVRTSRGTYSAGHLVIAAGPWAESELAGVFPLRVTRQVMAWIQPRGGVTDFVPERFPVWLAEDPEGGAVTYGFPAIDGEGGGVKAAIHGSDVVCTPETIDREIHAADLKRIVERVKVRMPALDGEVLRAKTCMYTKTPDENFVIGSHPHVPNCTVACGFSGHGFKFSSVVGEVLADLAVRGKTDLPVGIFDPERFEGRD</sequence>
<evidence type="ECO:0000313" key="6">
    <source>
        <dbReference type="EMBL" id="UWZ83370.1"/>
    </source>
</evidence>
<name>A0A9J7BNP2_9BACT</name>
<evidence type="ECO:0000256" key="3">
    <source>
        <dbReference type="ARBA" id="ARBA00022827"/>
    </source>
</evidence>
<keyword evidence="3" id="KW-0274">FAD</keyword>
<protein>
    <submittedName>
        <fullName evidence="6">N-methyl-L-tryptophan oxidase</fullName>
        <ecNumber evidence="6">1.5.3.2</ecNumber>
    </submittedName>
</protein>
<dbReference type="Pfam" id="PF01266">
    <property type="entry name" value="DAO"/>
    <property type="match status" value="1"/>
</dbReference>
<dbReference type="PROSITE" id="PS00895">
    <property type="entry name" value="3_HYDROXYISOBUT_DH"/>
    <property type="match status" value="1"/>
</dbReference>
<feature type="domain" description="FAD dependent oxidoreductase" evidence="5">
    <location>
        <begin position="4"/>
        <end position="358"/>
    </location>
</feature>
<organism evidence="6 7">
    <name type="scientific">Occallatibacter riparius</name>
    <dbReference type="NCBI Taxonomy" id="1002689"/>
    <lineage>
        <taxon>Bacteria</taxon>
        <taxon>Pseudomonadati</taxon>
        <taxon>Acidobacteriota</taxon>
        <taxon>Terriglobia</taxon>
        <taxon>Terriglobales</taxon>
        <taxon>Acidobacteriaceae</taxon>
        <taxon>Occallatibacter</taxon>
    </lineage>
</organism>
<proteinExistence type="predicted"/>
<dbReference type="Gene3D" id="3.50.50.60">
    <property type="entry name" value="FAD/NAD(P)-binding domain"/>
    <property type="match status" value="1"/>
</dbReference>
<keyword evidence="2" id="KW-0285">Flavoprotein</keyword>
<gene>
    <name evidence="6" type="primary">solA</name>
    <name evidence="6" type="ORF">MOP44_22730</name>
</gene>
<dbReference type="GO" id="GO:0050660">
    <property type="term" value="F:flavin adenine dinucleotide binding"/>
    <property type="evidence" value="ECO:0007669"/>
    <property type="project" value="InterPro"/>
</dbReference>
<dbReference type="PANTHER" id="PTHR10961:SF7">
    <property type="entry name" value="FAD DEPENDENT OXIDOREDUCTASE DOMAIN-CONTAINING PROTEIN"/>
    <property type="match status" value="1"/>
</dbReference>
<dbReference type="EC" id="1.5.3.2" evidence="6"/>
<accession>A0A9J7BNP2</accession>
<dbReference type="GO" id="GO:0008115">
    <property type="term" value="F:sarcosine oxidase activity"/>
    <property type="evidence" value="ECO:0007669"/>
    <property type="project" value="TreeGrafter"/>
</dbReference>
<dbReference type="InterPro" id="IPR006076">
    <property type="entry name" value="FAD-dep_OxRdtase"/>
</dbReference>
<evidence type="ECO:0000256" key="1">
    <source>
        <dbReference type="ARBA" id="ARBA00001974"/>
    </source>
</evidence>
<dbReference type="RefSeq" id="WP_260792705.1">
    <property type="nucleotide sequence ID" value="NZ_CP093313.1"/>
</dbReference>
<dbReference type="EMBL" id="CP093313">
    <property type="protein sequence ID" value="UWZ83370.1"/>
    <property type="molecule type" value="Genomic_DNA"/>
</dbReference>
<evidence type="ECO:0000256" key="4">
    <source>
        <dbReference type="ARBA" id="ARBA00023002"/>
    </source>
</evidence>
<dbReference type="KEGG" id="orp:MOP44_22730"/>
<keyword evidence="7" id="KW-1185">Reference proteome</keyword>
<comment type="cofactor">
    <cofactor evidence="1">
        <name>FAD</name>
        <dbReference type="ChEBI" id="CHEBI:57692"/>
    </cofactor>
</comment>
<dbReference type="InterPro" id="IPR045170">
    <property type="entry name" value="MTOX"/>
</dbReference>
<reference evidence="6" key="1">
    <citation type="submission" date="2021-04" db="EMBL/GenBank/DDBJ databases">
        <title>Phylogenetic analysis of Acidobacteriaceae.</title>
        <authorList>
            <person name="Qiu L."/>
            <person name="Zhang Q."/>
        </authorList>
    </citation>
    <scope>NUCLEOTIDE SEQUENCE</scope>
    <source>
        <strain evidence="6">DSM 25168</strain>
    </source>
</reference>
<evidence type="ECO:0000259" key="5">
    <source>
        <dbReference type="Pfam" id="PF01266"/>
    </source>
</evidence>
<dbReference type="GO" id="GO:0050131">
    <property type="term" value="F:N-methyl-L-amino-acid oxidase activity"/>
    <property type="evidence" value="ECO:0007669"/>
    <property type="project" value="UniProtKB-EC"/>
</dbReference>
<evidence type="ECO:0000256" key="2">
    <source>
        <dbReference type="ARBA" id="ARBA00022630"/>
    </source>
</evidence>